<dbReference type="Proteomes" id="UP000635245">
    <property type="component" value="Unassembled WGS sequence"/>
</dbReference>
<organism evidence="1 2">
    <name type="scientific">Prauserella cavernicola</name>
    <dbReference type="NCBI Taxonomy" id="2800127"/>
    <lineage>
        <taxon>Bacteria</taxon>
        <taxon>Bacillati</taxon>
        <taxon>Actinomycetota</taxon>
        <taxon>Actinomycetes</taxon>
        <taxon>Pseudonocardiales</taxon>
        <taxon>Pseudonocardiaceae</taxon>
        <taxon>Prauserella</taxon>
    </lineage>
</organism>
<evidence type="ECO:0000313" key="1">
    <source>
        <dbReference type="EMBL" id="MBK1788856.1"/>
    </source>
</evidence>
<comment type="caution">
    <text evidence="1">The sequence shown here is derived from an EMBL/GenBank/DDBJ whole genome shotgun (WGS) entry which is preliminary data.</text>
</comment>
<dbReference type="AlphaFoldDB" id="A0A934QYP0"/>
<dbReference type="Pfam" id="PF12686">
    <property type="entry name" value="DUF3800"/>
    <property type="match status" value="1"/>
</dbReference>
<proteinExistence type="predicted"/>
<accession>A0A934QYP0</accession>
<gene>
    <name evidence="1" type="ORF">JHE00_31390</name>
</gene>
<dbReference type="RefSeq" id="WP_200325201.1">
    <property type="nucleotide sequence ID" value="NZ_JAENJH010000012.1"/>
</dbReference>
<protein>
    <submittedName>
        <fullName evidence="1">DUF3800 domain-containing protein</fullName>
    </submittedName>
</protein>
<keyword evidence="2" id="KW-1185">Reference proteome</keyword>
<reference evidence="1" key="1">
    <citation type="submission" date="2020-12" db="EMBL/GenBank/DDBJ databases">
        <title>Prauserella sp. ASG 168, a novel actinomycete isolated from cave rock.</title>
        <authorList>
            <person name="Suriyachadkun C."/>
        </authorList>
    </citation>
    <scope>NUCLEOTIDE SEQUENCE</scope>
    <source>
        <strain evidence="1">ASG 168</strain>
    </source>
</reference>
<dbReference type="InterPro" id="IPR024524">
    <property type="entry name" value="DUF3800"/>
</dbReference>
<sequence>MSLLHAFIDESGQRARGKKASAHFIMAAVIVADEDLTHAKELLARLRLDLRRRPGDHLSWKNLKPHGQRLHVAKTLASQPWLTVSTVVVCKQHLTGEPLNEDQSYLYTLRFLLERLSWIARDRRRILHYTMAHIQRFKIAKLREYEENLRKKPDTSIEWGHLNPRGGRMDQPQNFELLQLGDLAASACGSAFNVDGFGNTERRYLQELSPCLYRRGSGPACLTSYGLKMHPRYETTKAAYPWVATL</sequence>
<name>A0A934QYP0_9PSEU</name>
<evidence type="ECO:0000313" key="2">
    <source>
        <dbReference type="Proteomes" id="UP000635245"/>
    </source>
</evidence>
<dbReference type="EMBL" id="JAENJH010000012">
    <property type="protein sequence ID" value="MBK1788856.1"/>
    <property type="molecule type" value="Genomic_DNA"/>
</dbReference>